<evidence type="ECO:0000256" key="6">
    <source>
        <dbReference type="SAM" id="Phobius"/>
    </source>
</evidence>
<dbReference type="PANTHER" id="PTHR47371:SF3">
    <property type="entry name" value="PHOSPHOGLYCEROL TRANSFERASE I"/>
    <property type="match status" value="1"/>
</dbReference>
<evidence type="ECO:0000256" key="4">
    <source>
        <dbReference type="ARBA" id="ARBA00022989"/>
    </source>
</evidence>
<feature type="transmembrane region" description="Helical" evidence="6">
    <location>
        <begin position="97"/>
        <end position="113"/>
    </location>
</feature>
<feature type="transmembrane region" description="Helical" evidence="6">
    <location>
        <begin position="70"/>
        <end position="90"/>
    </location>
</feature>
<sequence>MSYFRIKALMHLLARTVKRVPVPVQFIISSVFLFIYVQTNFEYYSYNPFFTHLLDLDLDRLFRIVDPLDFALRLLLNLLILFALHALFYALAARSQTAVLLTIVVVLILHQANHTKFIHLRDAISVQNLLYLHQIPEVLKHGYMPEMSFIIGAVIAILAMPAWIFVQKRFEKLPRRRRWSWAGVAASILGIFFIPGINVAAGKIFRLEKHYYSAALSMKDNGFFAALASDVTRTVNKEKARRPAGYSEEQIARILAPYSREAAKGTKEPVRIIIYLMESFWDPTRFPELGLQNDPIREFHQLQRESAYSGEMHSPTFGGFTVQAEFELLTGMSAHLADDTAYRTIDAPAFSLAAYVKDVRPTTNLFVTSHNAWFWDRSRILPRFGFDVLKEQTDFECKDFKGAWNCPSESCLIQEALGFMKREIRPGQSSVILINGVQNHGPYEKEYEGRDFKITGDVSAQDKIRLQNNLNHLADLSAALKQLTKALKNSKERVVVLAFGDHLPGGYDFYATQTNEKLRRTPFLIWTNRPASRKRVDLIGANYLPGMALEASGLETLPVHRYAKALSRRIPVITPELAARAKEELLREETGTPPSTDEEALLLRDFALIQYDLLHGEGYARKKR</sequence>
<evidence type="ECO:0000256" key="3">
    <source>
        <dbReference type="ARBA" id="ARBA00022692"/>
    </source>
</evidence>
<keyword evidence="2" id="KW-1003">Cell membrane</keyword>
<dbReference type="InterPro" id="IPR017850">
    <property type="entry name" value="Alkaline_phosphatase_core_sf"/>
</dbReference>
<accession>A0A833H253</accession>
<feature type="transmembrane region" description="Helical" evidence="6">
    <location>
        <begin position="20"/>
        <end position="39"/>
    </location>
</feature>
<proteinExistence type="predicted"/>
<feature type="transmembrane region" description="Helical" evidence="6">
    <location>
        <begin position="147"/>
        <end position="166"/>
    </location>
</feature>
<feature type="transmembrane region" description="Helical" evidence="6">
    <location>
        <begin position="178"/>
        <end position="197"/>
    </location>
</feature>
<evidence type="ECO:0000256" key="5">
    <source>
        <dbReference type="ARBA" id="ARBA00023136"/>
    </source>
</evidence>
<dbReference type="AlphaFoldDB" id="A0A833H253"/>
<protein>
    <submittedName>
        <fullName evidence="8">LTA synthase family protein</fullName>
    </submittedName>
</protein>
<dbReference type="InterPro" id="IPR000917">
    <property type="entry name" value="Sulfatase_N"/>
</dbReference>
<keyword evidence="4 6" id="KW-1133">Transmembrane helix</keyword>
<name>A0A833H253_9LEPT</name>
<dbReference type="Gene3D" id="3.40.720.10">
    <property type="entry name" value="Alkaline Phosphatase, subunit A"/>
    <property type="match status" value="1"/>
</dbReference>
<evidence type="ECO:0000256" key="2">
    <source>
        <dbReference type="ARBA" id="ARBA00022475"/>
    </source>
</evidence>
<dbReference type="SUPFAM" id="SSF53649">
    <property type="entry name" value="Alkaline phosphatase-like"/>
    <property type="match status" value="1"/>
</dbReference>
<dbReference type="InterPro" id="IPR050448">
    <property type="entry name" value="OpgB/LTA_synthase_biosynth"/>
</dbReference>
<dbReference type="Pfam" id="PF00884">
    <property type="entry name" value="Sulfatase"/>
    <property type="match status" value="1"/>
</dbReference>
<evidence type="ECO:0000259" key="7">
    <source>
        <dbReference type="Pfam" id="PF00884"/>
    </source>
</evidence>
<comment type="caution">
    <text evidence="8">The sequence shown here is derived from an EMBL/GenBank/DDBJ whole genome shotgun (WGS) entry which is preliminary data.</text>
</comment>
<comment type="subcellular location">
    <subcellularLocation>
        <location evidence="1">Cell membrane</location>
        <topology evidence="1">Multi-pass membrane protein</topology>
    </subcellularLocation>
</comment>
<evidence type="ECO:0000313" key="9">
    <source>
        <dbReference type="Proteomes" id="UP000460298"/>
    </source>
</evidence>
<gene>
    <name evidence="8" type="ORF">F9K24_09215</name>
</gene>
<dbReference type="Proteomes" id="UP000460298">
    <property type="component" value="Unassembled WGS sequence"/>
</dbReference>
<dbReference type="GO" id="GO:0005886">
    <property type="term" value="C:plasma membrane"/>
    <property type="evidence" value="ECO:0007669"/>
    <property type="project" value="UniProtKB-SubCell"/>
</dbReference>
<organism evidence="8 9">
    <name type="scientific">Leptonema illini</name>
    <dbReference type="NCBI Taxonomy" id="183"/>
    <lineage>
        <taxon>Bacteria</taxon>
        <taxon>Pseudomonadati</taxon>
        <taxon>Spirochaetota</taxon>
        <taxon>Spirochaetia</taxon>
        <taxon>Leptospirales</taxon>
        <taxon>Leptospiraceae</taxon>
        <taxon>Leptonema</taxon>
    </lineage>
</organism>
<evidence type="ECO:0000256" key="1">
    <source>
        <dbReference type="ARBA" id="ARBA00004651"/>
    </source>
</evidence>
<dbReference type="EMBL" id="WBUI01000007">
    <property type="protein sequence ID" value="KAB2933036.1"/>
    <property type="molecule type" value="Genomic_DNA"/>
</dbReference>
<keyword evidence="5 6" id="KW-0472">Membrane</keyword>
<feature type="domain" description="Sulfatase N-terminal" evidence="7">
    <location>
        <begin position="272"/>
        <end position="533"/>
    </location>
</feature>
<dbReference type="PANTHER" id="PTHR47371">
    <property type="entry name" value="LIPOTEICHOIC ACID SYNTHASE"/>
    <property type="match status" value="1"/>
</dbReference>
<dbReference type="CDD" id="cd16015">
    <property type="entry name" value="LTA_synthase"/>
    <property type="match status" value="1"/>
</dbReference>
<keyword evidence="3 6" id="KW-0812">Transmembrane</keyword>
<evidence type="ECO:0000313" key="8">
    <source>
        <dbReference type="EMBL" id="KAB2933036.1"/>
    </source>
</evidence>
<reference evidence="8 9" key="1">
    <citation type="submission" date="2019-10" db="EMBL/GenBank/DDBJ databases">
        <title>Extracellular Electron Transfer in a Candidatus Methanoperedens spp. Enrichment Culture.</title>
        <authorList>
            <person name="Berger S."/>
            <person name="Rangel Shaw D."/>
            <person name="Berben T."/>
            <person name="In 'T Zandt M."/>
            <person name="Frank J."/>
            <person name="Reimann J."/>
            <person name="Jetten M.S.M."/>
            <person name="Welte C.U."/>
        </authorList>
    </citation>
    <scope>NUCLEOTIDE SEQUENCE [LARGE SCALE GENOMIC DNA]</scope>
    <source>
        <strain evidence="8">SB12</strain>
    </source>
</reference>